<accession>A0A6N2M940</accession>
<organism evidence="1">
    <name type="scientific">Salix viminalis</name>
    <name type="common">Common osier</name>
    <name type="synonym">Basket willow</name>
    <dbReference type="NCBI Taxonomy" id="40686"/>
    <lineage>
        <taxon>Eukaryota</taxon>
        <taxon>Viridiplantae</taxon>
        <taxon>Streptophyta</taxon>
        <taxon>Embryophyta</taxon>
        <taxon>Tracheophyta</taxon>
        <taxon>Spermatophyta</taxon>
        <taxon>Magnoliopsida</taxon>
        <taxon>eudicotyledons</taxon>
        <taxon>Gunneridae</taxon>
        <taxon>Pentapetalae</taxon>
        <taxon>rosids</taxon>
        <taxon>fabids</taxon>
        <taxon>Malpighiales</taxon>
        <taxon>Salicaceae</taxon>
        <taxon>Saliceae</taxon>
        <taxon>Salix</taxon>
    </lineage>
</organism>
<proteinExistence type="predicted"/>
<dbReference type="EMBL" id="CAADRP010001730">
    <property type="protein sequence ID" value="VFU50656.1"/>
    <property type="molecule type" value="Genomic_DNA"/>
</dbReference>
<reference evidence="1" key="1">
    <citation type="submission" date="2019-03" db="EMBL/GenBank/DDBJ databases">
        <authorList>
            <person name="Mank J."/>
            <person name="Almeida P."/>
        </authorList>
    </citation>
    <scope>NUCLEOTIDE SEQUENCE</scope>
    <source>
        <strain evidence="1">78183</strain>
    </source>
</reference>
<dbReference type="AlphaFoldDB" id="A0A6N2M940"/>
<sequence length="73" mass="8241">MGVQITFQKRTHSAYGLPDKSIKLLVLIFCVSSPTLGSALDQNCCFKPKKLHINLGFLERVSLRSLKTPFYKL</sequence>
<protein>
    <submittedName>
        <fullName evidence="1">Uncharacterized protein</fullName>
    </submittedName>
</protein>
<gene>
    <name evidence="1" type="ORF">SVIM_LOCUS338134</name>
</gene>
<name>A0A6N2M940_SALVM</name>
<evidence type="ECO:0000313" key="1">
    <source>
        <dbReference type="EMBL" id="VFU50656.1"/>
    </source>
</evidence>